<evidence type="ECO:0000256" key="1">
    <source>
        <dbReference type="SAM" id="MobiDB-lite"/>
    </source>
</evidence>
<proteinExistence type="predicted"/>
<feature type="region of interest" description="Disordered" evidence="1">
    <location>
        <begin position="67"/>
        <end position="100"/>
    </location>
</feature>
<evidence type="ECO:0000313" key="3">
    <source>
        <dbReference type="Proteomes" id="UP001604277"/>
    </source>
</evidence>
<dbReference type="EMBL" id="JBFOLJ010000002">
    <property type="protein sequence ID" value="KAL2552138.1"/>
    <property type="molecule type" value="Genomic_DNA"/>
</dbReference>
<protein>
    <submittedName>
        <fullName evidence="2">PRA1 family protein</fullName>
    </submittedName>
</protein>
<evidence type="ECO:0000313" key="2">
    <source>
        <dbReference type="EMBL" id="KAL2552138.1"/>
    </source>
</evidence>
<dbReference type="AlphaFoldDB" id="A0ABD1WU09"/>
<accession>A0ABD1WU09</accession>
<feature type="compositionally biased region" description="Low complexity" evidence="1">
    <location>
        <begin position="15"/>
        <end position="28"/>
    </location>
</feature>
<comment type="caution">
    <text evidence="2">The sequence shown here is derived from an EMBL/GenBank/DDBJ whole genome shotgun (WGS) entry which is preliminary data.</text>
</comment>
<organism evidence="2 3">
    <name type="scientific">Forsythia ovata</name>
    <dbReference type="NCBI Taxonomy" id="205694"/>
    <lineage>
        <taxon>Eukaryota</taxon>
        <taxon>Viridiplantae</taxon>
        <taxon>Streptophyta</taxon>
        <taxon>Embryophyta</taxon>
        <taxon>Tracheophyta</taxon>
        <taxon>Spermatophyta</taxon>
        <taxon>Magnoliopsida</taxon>
        <taxon>eudicotyledons</taxon>
        <taxon>Gunneridae</taxon>
        <taxon>Pentapetalae</taxon>
        <taxon>asterids</taxon>
        <taxon>lamiids</taxon>
        <taxon>Lamiales</taxon>
        <taxon>Oleaceae</taxon>
        <taxon>Forsythieae</taxon>
        <taxon>Forsythia</taxon>
    </lineage>
</organism>
<name>A0ABD1WU09_9LAMI</name>
<dbReference type="Proteomes" id="UP001604277">
    <property type="component" value="Unassembled WGS sequence"/>
</dbReference>
<gene>
    <name evidence="2" type="ORF">Fot_05757</name>
</gene>
<keyword evidence="3" id="KW-1185">Reference proteome</keyword>
<feature type="compositionally biased region" description="Low complexity" evidence="1">
    <location>
        <begin position="73"/>
        <end position="87"/>
    </location>
</feature>
<reference evidence="3" key="1">
    <citation type="submission" date="2024-07" db="EMBL/GenBank/DDBJ databases">
        <title>Two chromosome-level genome assemblies of Korean endemic species Abeliophyllum distichum and Forsythia ovata (Oleaceae).</title>
        <authorList>
            <person name="Jang H."/>
        </authorList>
    </citation>
    <scope>NUCLEOTIDE SEQUENCE [LARGE SCALE GENOMIC DNA]</scope>
</reference>
<sequence length="109" mass="11886">MANSSPAIFPISNLQHTTDATTTTTQQSTVANSAVHSLFSQISGTVRSGLSNSRPWPELLSLGDKRFRRDASSESSHSSSTFNNSANGPPTAKRRSKRMWRFTIKVMGD</sequence>
<feature type="region of interest" description="Disordered" evidence="1">
    <location>
        <begin position="1"/>
        <end position="28"/>
    </location>
</feature>